<keyword evidence="4" id="KW-1185">Reference proteome</keyword>
<feature type="compositionally biased region" description="Polar residues" evidence="1">
    <location>
        <begin position="92"/>
        <end position="101"/>
    </location>
</feature>
<reference evidence="3" key="1">
    <citation type="journal article" date="2020" name="Stud. Mycol.">
        <title>101 Dothideomycetes genomes: a test case for predicting lifestyles and emergence of pathogens.</title>
        <authorList>
            <person name="Haridas S."/>
            <person name="Albert R."/>
            <person name="Binder M."/>
            <person name="Bloem J."/>
            <person name="Labutti K."/>
            <person name="Salamov A."/>
            <person name="Andreopoulos B."/>
            <person name="Baker S."/>
            <person name="Barry K."/>
            <person name="Bills G."/>
            <person name="Bluhm B."/>
            <person name="Cannon C."/>
            <person name="Castanera R."/>
            <person name="Culley D."/>
            <person name="Daum C."/>
            <person name="Ezra D."/>
            <person name="Gonzalez J."/>
            <person name="Henrissat B."/>
            <person name="Kuo A."/>
            <person name="Liang C."/>
            <person name="Lipzen A."/>
            <person name="Lutzoni F."/>
            <person name="Magnuson J."/>
            <person name="Mondo S."/>
            <person name="Nolan M."/>
            <person name="Ohm R."/>
            <person name="Pangilinan J."/>
            <person name="Park H.-J."/>
            <person name="Ramirez L."/>
            <person name="Alfaro M."/>
            <person name="Sun H."/>
            <person name="Tritt A."/>
            <person name="Yoshinaga Y."/>
            <person name="Zwiers L.-H."/>
            <person name="Turgeon B."/>
            <person name="Goodwin S."/>
            <person name="Spatafora J."/>
            <person name="Crous P."/>
            <person name="Grigoriev I."/>
        </authorList>
    </citation>
    <scope>NUCLEOTIDE SEQUENCE</scope>
    <source>
        <strain evidence="3">CBS 130266</strain>
    </source>
</reference>
<dbReference type="Gene3D" id="1.10.238.10">
    <property type="entry name" value="EF-hand"/>
    <property type="match status" value="1"/>
</dbReference>
<dbReference type="InterPro" id="IPR011992">
    <property type="entry name" value="EF-hand-dom_pair"/>
</dbReference>
<sequence length="618" mass="67692">MHPKTGDRSSTSTQSRSTTPFNVPNAALAGASKAFIKPPTNSVHALSRSSGSNGALSAAKLVHKQATAPSQINNNDGVASIQLHSDDPYIKNTSTSTNNALTPSLSRTVSTTTTGSSSSMPALKFTYSFQAANIAAATCTPKDSKTQPSISDFKTIFIGARNSITSKPKALPRGLTREGMDRPRESGNMGNQSIPERTDATPIPATSSFVKMFEQQPKSRDGTKPVVSRKPSLAQGKPPPIVAPKPQRTIQMGAVSPELPRTAPKPLQHLAKKPQPIPNGKRAEFTRDTPASGFNAEGRDGSSLLLGKPDLPPPLRLTRSPSQHDRGAESKKSTSPNRQSLAPVYDPNTRTFSRSPGPRIRQNLPFNPNRPSPAPYREQAAKRISPSMTGESLANAMVGANLALSSSPMRSKTPPPLPAPRRKGHHHQLLHRARSLSPKKKRPMAMGTLRSEAPDKEREREKEIKKHRMRQPNKHHEGTRERWRDEVTLEEIKKYEGVWAANKGLHVYAYGRDENAGIKEEVQNVVVRDIWSRSRLPPERLAVVWNLVVSPSGRGDTGRLTKDQFVVGMWLIDQSLNGRNLPHSVHPSVWDSVRLRGVKVRLEGKGEDGRKLKRGAQW</sequence>
<feature type="compositionally biased region" description="Basic and acidic residues" evidence="1">
    <location>
        <begin position="175"/>
        <end position="185"/>
    </location>
</feature>
<evidence type="ECO:0000313" key="3">
    <source>
        <dbReference type="EMBL" id="KAF2429190.1"/>
    </source>
</evidence>
<organism evidence="3 4">
    <name type="scientific">Tothia fuscella</name>
    <dbReference type="NCBI Taxonomy" id="1048955"/>
    <lineage>
        <taxon>Eukaryota</taxon>
        <taxon>Fungi</taxon>
        <taxon>Dikarya</taxon>
        <taxon>Ascomycota</taxon>
        <taxon>Pezizomycotina</taxon>
        <taxon>Dothideomycetes</taxon>
        <taxon>Pleosporomycetidae</taxon>
        <taxon>Venturiales</taxon>
        <taxon>Cylindrosympodiaceae</taxon>
        <taxon>Tothia</taxon>
    </lineage>
</organism>
<feature type="compositionally biased region" description="Low complexity" evidence="1">
    <location>
        <begin position="102"/>
        <end position="117"/>
    </location>
</feature>
<dbReference type="SMART" id="SM00027">
    <property type="entry name" value="EH"/>
    <property type="match status" value="1"/>
</dbReference>
<feature type="domain" description="EH" evidence="2">
    <location>
        <begin position="484"/>
        <end position="595"/>
    </location>
</feature>
<feature type="compositionally biased region" description="Basic residues" evidence="1">
    <location>
        <begin position="420"/>
        <end position="443"/>
    </location>
</feature>
<evidence type="ECO:0000313" key="4">
    <source>
        <dbReference type="Proteomes" id="UP000800235"/>
    </source>
</evidence>
<dbReference type="InterPro" id="IPR000261">
    <property type="entry name" value="EH_dom"/>
</dbReference>
<dbReference type="SUPFAM" id="SSF47473">
    <property type="entry name" value="EF-hand"/>
    <property type="match status" value="1"/>
</dbReference>
<feature type="compositionally biased region" description="Basic and acidic residues" evidence="1">
    <location>
        <begin position="452"/>
        <end position="464"/>
    </location>
</feature>
<dbReference type="Proteomes" id="UP000800235">
    <property type="component" value="Unassembled WGS sequence"/>
</dbReference>
<proteinExistence type="predicted"/>
<feature type="region of interest" description="Disordered" evidence="1">
    <location>
        <begin position="1"/>
        <end position="24"/>
    </location>
</feature>
<name>A0A9P4NNM7_9PEZI</name>
<dbReference type="OrthoDB" id="10045710at2759"/>
<protein>
    <recommendedName>
        <fullName evidence="2">EH domain-containing protein</fullName>
    </recommendedName>
</protein>
<feature type="region of interest" description="Disordered" evidence="1">
    <location>
        <begin position="92"/>
        <end position="117"/>
    </location>
</feature>
<feature type="compositionally biased region" description="Basic and acidic residues" evidence="1">
    <location>
        <begin position="322"/>
        <end position="332"/>
    </location>
</feature>
<dbReference type="EMBL" id="MU007049">
    <property type="protein sequence ID" value="KAF2429190.1"/>
    <property type="molecule type" value="Genomic_DNA"/>
</dbReference>
<evidence type="ECO:0000256" key="1">
    <source>
        <dbReference type="SAM" id="MobiDB-lite"/>
    </source>
</evidence>
<gene>
    <name evidence="3" type="ORF">EJ08DRAFT_650613</name>
</gene>
<evidence type="ECO:0000259" key="2">
    <source>
        <dbReference type="SMART" id="SM00027"/>
    </source>
</evidence>
<comment type="caution">
    <text evidence="3">The sequence shown here is derived from an EMBL/GenBank/DDBJ whole genome shotgun (WGS) entry which is preliminary data.</text>
</comment>
<dbReference type="AlphaFoldDB" id="A0A9P4NNM7"/>
<accession>A0A9P4NNM7</accession>
<feature type="compositionally biased region" description="Low complexity" evidence="1">
    <location>
        <begin position="8"/>
        <end position="19"/>
    </location>
</feature>
<feature type="region of interest" description="Disordered" evidence="1">
    <location>
        <begin position="167"/>
        <end position="376"/>
    </location>
</feature>
<feature type="region of interest" description="Disordered" evidence="1">
    <location>
        <begin position="405"/>
        <end position="482"/>
    </location>
</feature>